<dbReference type="Pfam" id="PF00990">
    <property type="entry name" value="GGDEF"/>
    <property type="match status" value="1"/>
</dbReference>
<name>A0ABS5E116_9BURK</name>
<dbReference type="InterPro" id="IPR000160">
    <property type="entry name" value="GGDEF_dom"/>
</dbReference>
<dbReference type="SMART" id="SM00086">
    <property type="entry name" value="PAC"/>
    <property type="match status" value="2"/>
</dbReference>
<dbReference type="InterPro" id="IPR013655">
    <property type="entry name" value="PAS_fold_3"/>
</dbReference>
<dbReference type="CDD" id="cd01948">
    <property type="entry name" value="EAL"/>
    <property type="match status" value="1"/>
</dbReference>
<dbReference type="InterPro" id="IPR029787">
    <property type="entry name" value="Nucleotide_cyclase"/>
</dbReference>
<sequence length="718" mass="79196">MMHTQPGLLDAHTSADPVEVMKRRLDRERAARKQAENLLMEKSQELFAALQRARQTEHRLQMALWGSGEGIWDWSSGEAAVHVMGLRLGADSVAEADYEIRALAARVHPDDRESVLLASRLHWAGAREDMDMACRFQTVEGWRWVRVRGRAIERDDEGLPMRIAGTVKDITNQRASEQSLNLMAQAFASTHDALAVVDERWRIVEVNDSLIQMIDAEATALQGQSILDRVEIDKAGAARGGWRAERVLKGRDNDVPVEVSVTPVQALAGQGRCYIVAMHDISERHMVASRLERLALNDTLTGLPNRAALEQHLAECVSQEGAEPFVVLFMDLDGFKGVNDSYGHKAGDDVLRQVSQRLVRALPGAFVGRWGGDEFVAVFPPGSDDIAVREGAQLLMAGLAEPLTLGEGHELVISPSMGAAQFPLHDTDAAGLLRKADSAMYAAKAQGKNRLQIYEPSIDQDSLRRVRLLSQLRVDAERSAFTFEAQPKVDREGKVTGAELLVRWTTREFGAISPVEFIPLAEQSGAIELLGRQALLCAGRLAQDIAAKGLRLHIAVNLSPRQLHNMAFERMALHACERFGIKPAQLELELTESALADASVLPLLRRLRNHGFTLALDDFGTGYSSLSYLLKQPVQKVKIDRAFVRDITSDNAASEVIKGTLQICRGLGLKTVAEGVETWAQFEMLRDLGVDEFQGYLFARPMPIDQWLAQLAGEGPTD</sequence>
<dbReference type="InterPro" id="IPR043128">
    <property type="entry name" value="Rev_trsase/Diguanyl_cyclase"/>
</dbReference>
<dbReference type="CDD" id="cd01949">
    <property type="entry name" value="GGDEF"/>
    <property type="match status" value="1"/>
</dbReference>
<dbReference type="InterPro" id="IPR001610">
    <property type="entry name" value="PAC"/>
</dbReference>
<dbReference type="SUPFAM" id="SSF141868">
    <property type="entry name" value="EAL domain-like"/>
    <property type="match status" value="1"/>
</dbReference>
<gene>
    <name evidence="4" type="ORF">KAK11_17395</name>
</gene>
<dbReference type="InterPro" id="IPR035965">
    <property type="entry name" value="PAS-like_dom_sf"/>
</dbReference>
<dbReference type="SUPFAM" id="SSF55785">
    <property type="entry name" value="PYP-like sensor domain (PAS domain)"/>
    <property type="match status" value="2"/>
</dbReference>
<dbReference type="PROSITE" id="PS50883">
    <property type="entry name" value="EAL"/>
    <property type="match status" value="1"/>
</dbReference>
<evidence type="ECO:0000313" key="5">
    <source>
        <dbReference type="Proteomes" id="UP000672097"/>
    </source>
</evidence>
<dbReference type="Gene3D" id="3.30.450.20">
    <property type="entry name" value="PAS domain"/>
    <property type="match status" value="2"/>
</dbReference>
<dbReference type="PANTHER" id="PTHR44757">
    <property type="entry name" value="DIGUANYLATE CYCLASE DGCP"/>
    <property type="match status" value="1"/>
</dbReference>
<dbReference type="NCBIfam" id="TIGR00254">
    <property type="entry name" value="GGDEF"/>
    <property type="match status" value="1"/>
</dbReference>
<dbReference type="InterPro" id="IPR001633">
    <property type="entry name" value="EAL_dom"/>
</dbReference>
<evidence type="ECO:0000256" key="1">
    <source>
        <dbReference type="SAM" id="Coils"/>
    </source>
</evidence>
<accession>A0ABS5E116</accession>
<dbReference type="SMART" id="SM00052">
    <property type="entry name" value="EAL"/>
    <property type="match status" value="1"/>
</dbReference>
<dbReference type="NCBIfam" id="TIGR00229">
    <property type="entry name" value="sensory_box"/>
    <property type="match status" value="1"/>
</dbReference>
<dbReference type="Pfam" id="PF00989">
    <property type="entry name" value="PAS"/>
    <property type="match status" value="1"/>
</dbReference>
<feature type="coiled-coil region" evidence="1">
    <location>
        <begin position="18"/>
        <end position="45"/>
    </location>
</feature>
<dbReference type="PROSITE" id="PS50887">
    <property type="entry name" value="GGDEF"/>
    <property type="match status" value="1"/>
</dbReference>
<dbReference type="InterPro" id="IPR035919">
    <property type="entry name" value="EAL_sf"/>
</dbReference>
<organism evidence="4 5">
    <name type="scientific">Ideonella paludis</name>
    <dbReference type="NCBI Taxonomy" id="1233411"/>
    <lineage>
        <taxon>Bacteria</taxon>
        <taxon>Pseudomonadati</taxon>
        <taxon>Pseudomonadota</taxon>
        <taxon>Betaproteobacteria</taxon>
        <taxon>Burkholderiales</taxon>
        <taxon>Sphaerotilaceae</taxon>
        <taxon>Ideonella</taxon>
    </lineage>
</organism>
<feature type="domain" description="EAL" evidence="2">
    <location>
        <begin position="465"/>
        <end position="715"/>
    </location>
</feature>
<comment type="caution">
    <text evidence="4">The sequence shown here is derived from an EMBL/GenBank/DDBJ whole genome shotgun (WGS) entry which is preliminary data.</text>
</comment>
<reference evidence="4 5" key="1">
    <citation type="submission" date="2021-04" db="EMBL/GenBank/DDBJ databases">
        <title>The genome sequence of type strain Ideonella paludis KCTC 32238.</title>
        <authorList>
            <person name="Liu Y."/>
        </authorList>
    </citation>
    <scope>NUCLEOTIDE SEQUENCE [LARGE SCALE GENOMIC DNA]</scope>
    <source>
        <strain evidence="4 5">KCTC 32238</strain>
    </source>
</reference>
<dbReference type="SUPFAM" id="SSF55073">
    <property type="entry name" value="Nucleotide cyclase"/>
    <property type="match status" value="1"/>
</dbReference>
<dbReference type="Gene3D" id="3.20.20.450">
    <property type="entry name" value="EAL domain"/>
    <property type="match status" value="1"/>
</dbReference>
<evidence type="ECO:0000259" key="2">
    <source>
        <dbReference type="PROSITE" id="PS50883"/>
    </source>
</evidence>
<dbReference type="Gene3D" id="3.30.70.270">
    <property type="match status" value="1"/>
</dbReference>
<proteinExistence type="predicted"/>
<dbReference type="InterPro" id="IPR013767">
    <property type="entry name" value="PAS_fold"/>
</dbReference>
<dbReference type="Proteomes" id="UP000672097">
    <property type="component" value="Unassembled WGS sequence"/>
</dbReference>
<evidence type="ECO:0000259" key="3">
    <source>
        <dbReference type="PROSITE" id="PS50887"/>
    </source>
</evidence>
<dbReference type="SMART" id="SM00267">
    <property type="entry name" value="GGDEF"/>
    <property type="match status" value="1"/>
</dbReference>
<dbReference type="Pfam" id="PF00563">
    <property type="entry name" value="EAL"/>
    <property type="match status" value="1"/>
</dbReference>
<dbReference type="SMART" id="SM00091">
    <property type="entry name" value="PAS"/>
    <property type="match status" value="1"/>
</dbReference>
<dbReference type="RefSeq" id="WP_210810548.1">
    <property type="nucleotide sequence ID" value="NZ_JAGQDG010000007.1"/>
</dbReference>
<dbReference type="Pfam" id="PF08447">
    <property type="entry name" value="PAS_3"/>
    <property type="match status" value="1"/>
</dbReference>
<dbReference type="InterPro" id="IPR000014">
    <property type="entry name" value="PAS"/>
</dbReference>
<protein>
    <submittedName>
        <fullName evidence="4">EAL domain-containing protein</fullName>
    </submittedName>
</protein>
<keyword evidence="5" id="KW-1185">Reference proteome</keyword>
<evidence type="ECO:0000313" key="4">
    <source>
        <dbReference type="EMBL" id="MBQ0937105.1"/>
    </source>
</evidence>
<dbReference type="PANTHER" id="PTHR44757:SF2">
    <property type="entry name" value="BIOFILM ARCHITECTURE MAINTENANCE PROTEIN MBAA"/>
    <property type="match status" value="1"/>
</dbReference>
<dbReference type="CDD" id="cd00130">
    <property type="entry name" value="PAS"/>
    <property type="match status" value="1"/>
</dbReference>
<feature type="domain" description="GGDEF" evidence="3">
    <location>
        <begin position="323"/>
        <end position="456"/>
    </location>
</feature>
<keyword evidence="1" id="KW-0175">Coiled coil</keyword>
<dbReference type="EMBL" id="JAGQDG010000007">
    <property type="protein sequence ID" value="MBQ0937105.1"/>
    <property type="molecule type" value="Genomic_DNA"/>
</dbReference>
<dbReference type="InterPro" id="IPR052155">
    <property type="entry name" value="Biofilm_reg_signaling"/>
</dbReference>